<organism evidence="1 2">
    <name type="scientific">Candidatus Acidiferrum panamense</name>
    <dbReference type="NCBI Taxonomy" id="2741543"/>
    <lineage>
        <taxon>Bacteria</taxon>
        <taxon>Pseudomonadati</taxon>
        <taxon>Acidobacteriota</taxon>
        <taxon>Terriglobia</taxon>
        <taxon>Candidatus Acidiferrales</taxon>
        <taxon>Candidatus Acidiferrum</taxon>
    </lineage>
</organism>
<dbReference type="InterPro" id="IPR034660">
    <property type="entry name" value="DinB/YfiT-like"/>
</dbReference>
<sequence>MHLRRRCPRPPAVRKACQRCLWGSLDLSFAELLLHSMRHVQHHAAQLNLLLRQHTDSAPGWIKRTEVPPNAG</sequence>
<dbReference type="AlphaFoldDB" id="A0A7V8SXD6"/>
<dbReference type="SUPFAM" id="SSF109854">
    <property type="entry name" value="DinB/YfiT-like putative metalloenzymes"/>
    <property type="match status" value="1"/>
</dbReference>
<comment type="caution">
    <text evidence="1">The sequence shown here is derived from an EMBL/GenBank/DDBJ whole genome shotgun (WGS) entry which is preliminary data.</text>
</comment>
<reference evidence="1" key="1">
    <citation type="submission" date="2020-06" db="EMBL/GenBank/DDBJ databases">
        <title>Legume-microbial interactions unlock mineral nutrients during tropical forest succession.</title>
        <authorList>
            <person name="Epihov D.Z."/>
        </authorList>
    </citation>
    <scope>NUCLEOTIDE SEQUENCE [LARGE SCALE GENOMIC DNA]</scope>
    <source>
        <strain evidence="1">Pan2503</strain>
    </source>
</reference>
<dbReference type="EMBL" id="JACDQQ010001116">
    <property type="protein sequence ID" value="MBA0085607.1"/>
    <property type="molecule type" value="Genomic_DNA"/>
</dbReference>
<evidence type="ECO:0000313" key="1">
    <source>
        <dbReference type="EMBL" id="MBA0085607.1"/>
    </source>
</evidence>
<protein>
    <recommendedName>
        <fullName evidence="3">DinB-like domain-containing protein</fullName>
    </recommendedName>
</protein>
<name>A0A7V8SXD6_9BACT</name>
<evidence type="ECO:0008006" key="3">
    <source>
        <dbReference type="Google" id="ProtNLM"/>
    </source>
</evidence>
<dbReference type="Proteomes" id="UP000567293">
    <property type="component" value="Unassembled WGS sequence"/>
</dbReference>
<gene>
    <name evidence="1" type="ORF">HRJ53_11480</name>
</gene>
<proteinExistence type="predicted"/>
<accession>A0A7V8SXD6</accession>
<evidence type="ECO:0000313" key="2">
    <source>
        <dbReference type="Proteomes" id="UP000567293"/>
    </source>
</evidence>
<keyword evidence="2" id="KW-1185">Reference proteome</keyword>